<feature type="domain" description="Thymine dioxygenase JBP1 DNA-binding" evidence="15">
    <location>
        <begin position="419"/>
        <end position="582"/>
    </location>
</feature>
<dbReference type="Pfam" id="PF18526">
    <property type="entry name" value="DB_JBP1"/>
    <property type="match status" value="1"/>
</dbReference>
<dbReference type="GO" id="GO:0005634">
    <property type="term" value="C:nucleus"/>
    <property type="evidence" value="ECO:0007669"/>
    <property type="project" value="UniProtKB-SubCell"/>
</dbReference>
<dbReference type="InterPro" id="IPR024779">
    <property type="entry name" value="2OGFeDO_JBP1/TET_oxygenase_dom"/>
</dbReference>
<gene>
    <name evidence="16" type="ORF">BSAL_12230</name>
</gene>
<evidence type="ECO:0000256" key="10">
    <source>
        <dbReference type="ARBA" id="ARBA00023242"/>
    </source>
</evidence>
<evidence type="ECO:0000256" key="1">
    <source>
        <dbReference type="ARBA" id="ARBA00001954"/>
    </source>
</evidence>
<evidence type="ECO:0000313" key="17">
    <source>
        <dbReference type="Proteomes" id="UP000051952"/>
    </source>
</evidence>
<dbReference type="GO" id="GO:0050341">
    <property type="term" value="F:thymine dioxygenase activity"/>
    <property type="evidence" value="ECO:0007669"/>
    <property type="project" value="UniProtKB-EC"/>
</dbReference>
<evidence type="ECO:0000256" key="7">
    <source>
        <dbReference type="ARBA" id="ARBA00023002"/>
    </source>
</evidence>
<keyword evidence="8" id="KW-0408">Iron</keyword>
<dbReference type="EC" id="1.14.11.6" evidence="4"/>
<feature type="domain" description="2OGFeDO JBP1/TET oxygenase" evidence="14">
    <location>
        <begin position="110"/>
        <end position="266"/>
    </location>
</feature>
<comment type="catalytic activity">
    <reaction evidence="13">
        <text>thymine + 2-oxoglutarate + O2 = 5-hydroxymethyluracil + succinate + CO2</text>
        <dbReference type="Rhea" id="RHEA:10316"/>
        <dbReference type="ChEBI" id="CHEBI:15379"/>
        <dbReference type="ChEBI" id="CHEBI:16526"/>
        <dbReference type="ChEBI" id="CHEBI:16810"/>
        <dbReference type="ChEBI" id="CHEBI:16964"/>
        <dbReference type="ChEBI" id="CHEBI:17821"/>
        <dbReference type="ChEBI" id="CHEBI:30031"/>
        <dbReference type="EC" id="1.14.11.6"/>
    </reaction>
</comment>
<keyword evidence="9" id="KW-0238">DNA-binding</keyword>
<dbReference type="InterPro" id="IPR041241">
    <property type="entry name" value="DB_JBP1"/>
</dbReference>
<comment type="function">
    <text evidence="11">Dioxygenase that catalyzes the first step of DNA base J (beta-d-glucosyl-HOMedU) biosynthesis by converting thymine to 5-hydroxymethyluracil (HOMedU). DNA base J is a hypermodified thymidine residue found in the genome of kinetoplastid parasites, which is localized primarily to repetitive DNA, namely the telomeres, and is implicated in the regulation of antigenic variation. Also specifically binds to base J-containing DNA (J-DNA). Involved in propagation and maintenance of DNA base J synthesis initiated by JBP2 by specifically binding already synthesized DNA base J and propagating J synthesis. Thymine dioxygenase activity and J-DNA-binding are independent functions.</text>
</comment>
<evidence type="ECO:0000256" key="2">
    <source>
        <dbReference type="ARBA" id="ARBA00004123"/>
    </source>
</evidence>
<evidence type="ECO:0000256" key="12">
    <source>
        <dbReference type="ARBA" id="ARBA00025901"/>
    </source>
</evidence>
<evidence type="ECO:0000256" key="3">
    <source>
        <dbReference type="ARBA" id="ARBA00005618"/>
    </source>
</evidence>
<dbReference type="AlphaFoldDB" id="A0A0S4JFS0"/>
<dbReference type="InterPro" id="IPR043111">
    <property type="entry name" value="DB_JBP1_sf"/>
</dbReference>
<comment type="subunit">
    <text evidence="12">Monomer. Binds to DNA as a monomer.</text>
</comment>
<organism evidence="16 17">
    <name type="scientific">Bodo saltans</name>
    <name type="common">Flagellated protozoan</name>
    <dbReference type="NCBI Taxonomy" id="75058"/>
    <lineage>
        <taxon>Eukaryota</taxon>
        <taxon>Discoba</taxon>
        <taxon>Euglenozoa</taxon>
        <taxon>Kinetoplastea</taxon>
        <taxon>Metakinetoplastina</taxon>
        <taxon>Eubodonida</taxon>
        <taxon>Bodonidae</taxon>
        <taxon>Bodo</taxon>
    </lineage>
</organism>
<evidence type="ECO:0000256" key="13">
    <source>
        <dbReference type="ARBA" id="ARBA00048837"/>
    </source>
</evidence>
<comment type="similarity">
    <text evidence="3">Belongs to the TET family. JBP1 subfamily.</text>
</comment>
<comment type="cofactor">
    <cofactor evidence="1">
        <name>Fe(2+)</name>
        <dbReference type="ChEBI" id="CHEBI:29033"/>
    </cofactor>
</comment>
<evidence type="ECO:0000256" key="11">
    <source>
        <dbReference type="ARBA" id="ARBA00025171"/>
    </source>
</evidence>
<dbReference type="GO" id="GO:0046872">
    <property type="term" value="F:metal ion binding"/>
    <property type="evidence" value="ECO:0007669"/>
    <property type="project" value="UniProtKB-KW"/>
</dbReference>
<protein>
    <recommendedName>
        <fullName evidence="4">thymine dioxygenase</fullName>
        <ecNumber evidence="4">1.14.11.6</ecNumber>
    </recommendedName>
</protein>
<accession>A0A0S4JFS0</accession>
<evidence type="ECO:0000256" key="9">
    <source>
        <dbReference type="ARBA" id="ARBA00023125"/>
    </source>
</evidence>
<keyword evidence="10" id="KW-0539">Nucleus</keyword>
<comment type="subcellular location">
    <subcellularLocation>
        <location evidence="2">Nucleus</location>
    </subcellularLocation>
</comment>
<dbReference type="GO" id="GO:0070580">
    <property type="term" value="P:base J metabolic process"/>
    <property type="evidence" value="ECO:0007669"/>
    <property type="project" value="UniProtKB-ARBA"/>
</dbReference>
<keyword evidence="5" id="KW-0479">Metal-binding</keyword>
<dbReference type="GO" id="GO:0003677">
    <property type="term" value="F:DNA binding"/>
    <property type="evidence" value="ECO:0007669"/>
    <property type="project" value="UniProtKB-KW"/>
</dbReference>
<dbReference type="CDD" id="cd20332">
    <property type="entry name" value="JBP"/>
    <property type="match status" value="1"/>
</dbReference>
<keyword evidence="6 16" id="KW-0223">Dioxygenase</keyword>
<evidence type="ECO:0000256" key="4">
    <source>
        <dbReference type="ARBA" id="ARBA00012263"/>
    </source>
</evidence>
<evidence type="ECO:0000259" key="15">
    <source>
        <dbReference type="Pfam" id="PF18526"/>
    </source>
</evidence>
<reference evidence="17" key="1">
    <citation type="submission" date="2015-09" db="EMBL/GenBank/DDBJ databases">
        <authorList>
            <consortium name="Pathogen Informatics"/>
        </authorList>
    </citation>
    <scope>NUCLEOTIDE SEQUENCE [LARGE SCALE GENOMIC DNA]</scope>
    <source>
        <strain evidence="17">Lake Konstanz</strain>
    </source>
</reference>
<dbReference type="Pfam" id="PF12851">
    <property type="entry name" value="Tet_JBP"/>
    <property type="match status" value="1"/>
</dbReference>
<sequence length="857" mass="96027">MSAGDAAKKRRLEEMFVAPMGGMLRTQAEMKEAYDAAVLTHPFVDMAEYRLEVSDNAVFSDGEGNVVGMLIRKGIPAKAAEMASDVLRTAASRTSLRASIFGGEPPLSGIAGYYDYSGSPVELKCRKTSFTCEVIQQWPNVFPLVEYVSSLYKAAAPVEWNAQNNAIPDIVRVNDSPFSTLTINQRFRTARHTDAGDFDAGHGVLAVLEGDFEGLHLGLTDFRVCFHMQPRDVLIFNTHHFHANTELEKHGKNLDWNRLTCVFYYRASLGEPNCLNHYRRRLDDAKQLPPAEREVELPEKIVAKDNGENLNRPAPVHAVFHTPFLAASSVVQSKTTFTRKMARVHQLLANRPNGPVGRGPCDSSAQTAFILAVFGEESMFSIIDGLYPRIDKVDQDLYVGVRNGPPLGGFSEASGAVDVASKNHTLLEEKTLKEALGGETELWKMWREAREKWLQLVKRDWDVMCERNPDREDFSWKNKSDMNTAFFDLCDVAKNVMLQLLGKENASKQEENAFWLCFAGHLYYSCENDLLMAKDAMSMKKLNVKLKDYNFGGTRYFVDMPKEEQERRMERKRRIEDARRNGNVVQRESESNCNWLENDAFDYQSERIVVAYEQQGWETPQANALRCVPGTAESHVELMRKAFTDATTKVRILVVVPSIQPGEEPDFLRIRQQSEYVRLSNNRAAQRSIAGQTPSMADISVSSGVWEPFDGVTVSFVSAEVFVNAPIPPTESYDLVVLRHCLCSSDAAGAARLVSHAVVQAPVMVSESVLSCRGEYRIAPTTLDEYDAVSPVAFQKLLNRWLPALPESHFEGIAHIQYLRAKKEIQSIMDASGATTGGVYHFPNSPRNTSVWVVSKS</sequence>
<evidence type="ECO:0000256" key="8">
    <source>
        <dbReference type="ARBA" id="ARBA00023004"/>
    </source>
</evidence>
<keyword evidence="7" id="KW-0560">Oxidoreductase</keyword>
<proteinExistence type="inferred from homology"/>
<dbReference type="Gene3D" id="3.60.130.30">
    <property type="match status" value="1"/>
</dbReference>
<evidence type="ECO:0000259" key="14">
    <source>
        <dbReference type="Pfam" id="PF12851"/>
    </source>
</evidence>
<dbReference type="OMA" id="LCEVGKQ"/>
<keyword evidence="17" id="KW-1185">Reference proteome</keyword>
<dbReference type="Proteomes" id="UP000051952">
    <property type="component" value="Unassembled WGS sequence"/>
</dbReference>
<name>A0A0S4JFS0_BODSA</name>
<dbReference type="OrthoDB" id="275889at2759"/>
<evidence type="ECO:0000256" key="5">
    <source>
        <dbReference type="ARBA" id="ARBA00022723"/>
    </source>
</evidence>
<evidence type="ECO:0000313" key="16">
    <source>
        <dbReference type="EMBL" id="CUG87831.1"/>
    </source>
</evidence>
<dbReference type="Gene3D" id="1.20.120.1440">
    <property type="entry name" value="JBP1, DNA-binding domain"/>
    <property type="match status" value="1"/>
</dbReference>
<evidence type="ECO:0000256" key="6">
    <source>
        <dbReference type="ARBA" id="ARBA00022964"/>
    </source>
</evidence>
<dbReference type="VEuPathDB" id="TriTrypDB:BSAL_12230"/>
<dbReference type="EMBL" id="CYKH01001593">
    <property type="protein sequence ID" value="CUG87831.1"/>
    <property type="molecule type" value="Genomic_DNA"/>
</dbReference>